<evidence type="ECO:0000313" key="2">
    <source>
        <dbReference type="Proteomes" id="UP001055072"/>
    </source>
</evidence>
<protein>
    <submittedName>
        <fullName evidence="1">Uncharacterized protein</fullName>
    </submittedName>
</protein>
<organism evidence="1 2">
    <name type="scientific">Irpex rosettiformis</name>
    <dbReference type="NCBI Taxonomy" id="378272"/>
    <lineage>
        <taxon>Eukaryota</taxon>
        <taxon>Fungi</taxon>
        <taxon>Dikarya</taxon>
        <taxon>Basidiomycota</taxon>
        <taxon>Agaricomycotina</taxon>
        <taxon>Agaricomycetes</taxon>
        <taxon>Polyporales</taxon>
        <taxon>Irpicaceae</taxon>
        <taxon>Irpex</taxon>
    </lineage>
</organism>
<comment type="caution">
    <text evidence="1">The sequence shown here is derived from an EMBL/GenBank/DDBJ whole genome shotgun (WGS) entry which is preliminary data.</text>
</comment>
<accession>A0ACB8UD45</accession>
<dbReference type="EMBL" id="MU274904">
    <property type="protein sequence ID" value="KAI0092164.1"/>
    <property type="molecule type" value="Genomic_DNA"/>
</dbReference>
<gene>
    <name evidence="1" type="ORF">BDY19DRAFT_928654</name>
</gene>
<reference evidence="1" key="1">
    <citation type="journal article" date="2021" name="Environ. Microbiol.">
        <title>Gene family expansions and transcriptome signatures uncover fungal adaptations to wood decay.</title>
        <authorList>
            <person name="Hage H."/>
            <person name="Miyauchi S."/>
            <person name="Viragh M."/>
            <person name="Drula E."/>
            <person name="Min B."/>
            <person name="Chaduli D."/>
            <person name="Navarro D."/>
            <person name="Favel A."/>
            <person name="Norest M."/>
            <person name="Lesage-Meessen L."/>
            <person name="Balint B."/>
            <person name="Merenyi Z."/>
            <person name="de Eugenio L."/>
            <person name="Morin E."/>
            <person name="Martinez A.T."/>
            <person name="Baldrian P."/>
            <person name="Stursova M."/>
            <person name="Martinez M.J."/>
            <person name="Novotny C."/>
            <person name="Magnuson J.K."/>
            <person name="Spatafora J.W."/>
            <person name="Maurice S."/>
            <person name="Pangilinan J."/>
            <person name="Andreopoulos W."/>
            <person name="LaButti K."/>
            <person name="Hundley H."/>
            <person name="Na H."/>
            <person name="Kuo A."/>
            <person name="Barry K."/>
            <person name="Lipzen A."/>
            <person name="Henrissat B."/>
            <person name="Riley R."/>
            <person name="Ahrendt S."/>
            <person name="Nagy L.G."/>
            <person name="Grigoriev I.V."/>
            <person name="Martin F."/>
            <person name="Rosso M.N."/>
        </authorList>
    </citation>
    <scope>NUCLEOTIDE SEQUENCE</scope>
    <source>
        <strain evidence="1">CBS 384.51</strain>
    </source>
</reference>
<proteinExistence type="predicted"/>
<name>A0ACB8UD45_9APHY</name>
<evidence type="ECO:0000313" key="1">
    <source>
        <dbReference type="EMBL" id="KAI0092164.1"/>
    </source>
</evidence>
<sequence length="987" mass="113131">MNAKRSAASPLVNASKRRRNDRQSDAETAIPGTELSNDLSHLVEDVVAGPSSSTGDVFGDVVGNMPSPAGPSVQVPSEDNLSSQPESERIPSCDEPGPSTFSSSRYGPLSDKSRSREAQRDDIKLEYHHSAHKPADIYAFEDFKRSESEARSNPIGEPWAPFDSRTEFEFAELAHEARLSKRQIKRLLKLIDKISSRKDRFSFKTSDDVDRAWTKAKQRYPLFSKSEYTVEYQNTPQKFNLHSRSLWEWILLQIQDPYLASYFQWDAQRLSKFNGTAWVRFYDEPWTADKFAQVQDEIIKKHPHAKPLAIILWADTAKLSTFGSQKGHFIVARVGNLPEHVRNGGFLGGGRIVGFLPIVAEDQNEIKKPRWVDFKAAVFHEAFRVFLEDVACLSEVGYQVLCGDQITRVLFPYIHIISADYEEQTVFALNRGLKGLFPCPVCHIPQHRLSDIMASSDFRLRTNMDAQTVFNTPGRIGAKRGDMKNMGMRLVQNAFWNIANTDVHEAMSFDRLHAYTIGLWQKHLFKEFKNIVLCLSRQMQARVEERVNTFPRWSKLHHFTNILKLDYADGDKWEDVAKIIIHVSYEVFEEAECARGLALLCLIRKWQELNMFLSLKVQTDDTIDAFTRTLPRFQQAVEEYKSKSNDDMPVPPKDWNFIKIHSHTHAARDIRLKGALNNMDTKPNEKLNGAMREAYHKQTNFKNVEAQLGDLEDCSMVAKTIRAHIDSAEIWALEDEEEKNSKAGERLPEEEEDSTPASKWTFSAIYIGSRLPPTSIESFVSQGGDDPAFSDFIPKLQVCMQDIIVRQHFDACERDGTLSRAGPQFPSVRSTDLVTECRYVKAGYESMVDWRQDTDALRCNPSFHGSPRYDSAIFHWTRGNILAPIVCKLIRFFVYWLGDTKYPLALVQPMTEPVEARPWDLELGLCRIRERPRNRSMIVPLRSLIRGVVVVPDDERRGQYTVMDMTDNDVFLRLMPLFPNRDMEMTF</sequence>
<keyword evidence="2" id="KW-1185">Reference proteome</keyword>
<dbReference type="Proteomes" id="UP001055072">
    <property type="component" value="Unassembled WGS sequence"/>
</dbReference>